<keyword evidence="3" id="KW-1185">Reference proteome</keyword>
<keyword evidence="1" id="KW-1133">Transmembrane helix</keyword>
<evidence type="ECO:0000313" key="2">
    <source>
        <dbReference type="EMBL" id="GGL53794.1"/>
    </source>
</evidence>
<proteinExistence type="predicted"/>
<name>A0A830FGS3_9EURY</name>
<dbReference type="AlphaFoldDB" id="A0A830FGS3"/>
<comment type="caution">
    <text evidence="2">The sequence shown here is derived from an EMBL/GenBank/DDBJ whole genome shotgun (WGS) entry which is preliminary data.</text>
</comment>
<dbReference type="EMBL" id="BMPG01000001">
    <property type="protein sequence ID" value="GGL53794.1"/>
    <property type="molecule type" value="Genomic_DNA"/>
</dbReference>
<sequence>MTDPESLAVGGLAGVAAAGVNYIDGLESVQLLVCLGAVWAVGGWSLSQNRRVLRHSDTVHRLLCVLLLVGIPPFAIHADLPLGEFRVPLMFLATGVAAAGIGLGADMNKSSNGN</sequence>
<evidence type="ECO:0000256" key="1">
    <source>
        <dbReference type="SAM" id="Phobius"/>
    </source>
</evidence>
<organism evidence="2 3">
    <name type="scientific">Halocalculus aciditolerans</name>
    <dbReference type="NCBI Taxonomy" id="1383812"/>
    <lineage>
        <taxon>Archaea</taxon>
        <taxon>Methanobacteriati</taxon>
        <taxon>Methanobacteriota</taxon>
        <taxon>Stenosarchaea group</taxon>
        <taxon>Halobacteria</taxon>
        <taxon>Halobacteriales</taxon>
        <taxon>Halobacteriaceae</taxon>
        <taxon>Halocalculus</taxon>
    </lineage>
</organism>
<dbReference type="Proteomes" id="UP000607197">
    <property type="component" value="Unassembled WGS sequence"/>
</dbReference>
<feature type="transmembrane region" description="Helical" evidence="1">
    <location>
        <begin position="87"/>
        <end position="105"/>
    </location>
</feature>
<reference evidence="2" key="2">
    <citation type="submission" date="2020-09" db="EMBL/GenBank/DDBJ databases">
        <authorList>
            <person name="Sun Q."/>
            <person name="Ohkuma M."/>
        </authorList>
    </citation>
    <scope>NUCLEOTIDE SEQUENCE</scope>
    <source>
        <strain evidence="2">JCM 19596</strain>
    </source>
</reference>
<keyword evidence="1" id="KW-0472">Membrane</keyword>
<accession>A0A830FGS3</accession>
<evidence type="ECO:0000313" key="3">
    <source>
        <dbReference type="Proteomes" id="UP000607197"/>
    </source>
</evidence>
<gene>
    <name evidence="2" type="ORF">GCM10009039_09950</name>
</gene>
<feature type="transmembrane region" description="Helical" evidence="1">
    <location>
        <begin position="28"/>
        <end position="46"/>
    </location>
</feature>
<keyword evidence="1" id="KW-0812">Transmembrane</keyword>
<feature type="transmembrane region" description="Helical" evidence="1">
    <location>
        <begin position="58"/>
        <end position="75"/>
    </location>
</feature>
<protein>
    <submittedName>
        <fullName evidence="2">Uncharacterized protein</fullName>
    </submittedName>
</protein>
<reference evidence="2" key="1">
    <citation type="journal article" date="2014" name="Int. J. Syst. Evol. Microbiol.">
        <title>Complete genome sequence of Corynebacterium casei LMG S-19264T (=DSM 44701T), isolated from a smear-ripened cheese.</title>
        <authorList>
            <consortium name="US DOE Joint Genome Institute (JGI-PGF)"/>
            <person name="Walter F."/>
            <person name="Albersmeier A."/>
            <person name="Kalinowski J."/>
            <person name="Ruckert C."/>
        </authorList>
    </citation>
    <scope>NUCLEOTIDE SEQUENCE</scope>
    <source>
        <strain evidence="2">JCM 19596</strain>
    </source>
</reference>